<dbReference type="InterPro" id="IPR049315">
    <property type="entry name" value="GDC-P_N"/>
</dbReference>
<dbReference type="NCBIfam" id="NF001696">
    <property type="entry name" value="PRK00451.1"/>
    <property type="match status" value="1"/>
</dbReference>
<dbReference type="Gene3D" id="3.90.1150.10">
    <property type="entry name" value="Aspartate Aminotransferase, domain 1"/>
    <property type="match status" value="2"/>
</dbReference>
<dbReference type="Pfam" id="PF02347">
    <property type="entry name" value="GDC-P"/>
    <property type="match status" value="2"/>
</dbReference>
<protein>
    <recommendedName>
        <fullName evidence="8">Glycine dehydrogenase (decarboxylating)</fullName>
        <ecNumber evidence="8">1.4.4.2</ecNumber>
    </recommendedName>
    <alternativeName>
        <fullName evidence="8">Glycine cleavage system P-protein</fullName>
    </alternativeName>
    <alternativeName>
        <fullName evidence="8">Glycine decarboxylase</fullName>
    </alternativeName>
    <alternativeName>
        <fullName evidence="8">Glycine dehydrogenase (aminomethyl-transferring)</fullName>
    </alternativeName>
</protein>
<dbReference type="InterPro" id="IPR015424">
    <property type="entry name" value="PyrdxlP-dep_Trfase"/>
</dbReference>
<keyword evidence="5 8" id="KW-0663">Pyridoxal phosphate</keyword>
<dbReference type="NCBIfam" id="NF003346">
    <property type="entry name" value="PRK04366.1"/>
    <property type="match status" value="1"/>
</dbReference>
<dbReference type="PANTHER" id="PTHR11773">
    <property type="entry name" value="GLYCINE DEHYDROGENASE, DECARBOXYLATING"/>
    <property type="match status" value="1"/>
</dbReference>
<evidence type="ECO:0000256" key="3">
    <source>
        <dbReference type="ARBA" id="ARBA00010756"/>
    </source>
</evidence>
<dbReference type="InterPro" id="IPR015421">
    <property type="entry name" value="PyrdxlP-dep_Trfase_major"/>
</dbReference>
<keyword evidence="6 8" id="KW-0560">Oxidoreductase</keyword>
<sequence length="961" mass="102252">MTANRIPLSQLERGIPFEQRHIGPDAGAQAKMLAQVGYGSLDELTAAAVPEVIRSAEALGLPDARTEAEVLAELRTLADRNQVLAPMIGLGYYGTFTPPVILRNVMENPAWYTAYTPYQPEISQGRLEALLNFQTMVADLTGLPTSGASLLDEGTAAAEAMSLARRVGKVKNGVFLVDSDTLPQTVAVIRTRAEPTGVEVVVADLSDGIPAEAAERGVFGVLLQYPGASGAVRDIKPVIEQAHELGAIVTVAADLLALTLLTSPGELGADIAVGTTQRFGVPMGFGGPHAGFMAVREKFARSLPGRLVGVSVDADGNKAYRLALQTREQHIRREKATSNICTAQVLLAVMAGMYAVYHGPDGLRGIARRTHRYATLLAEGLRAGGVEVVHGTYFDTLTARVPGRAADVVAAAREGGVNLHLADADHVSMACDETTGRAQIAAVWAAFGVDADIEALDAKVADALPEGLLRSDEVLTHPVFHQHRSETAMLRYLRRLADRDYALDRGMIPLGSCTMKLNATTEMEPVTWPEFGAVHPFAPVEQAEGYLTLIHELEERLAEVTGYDAVSIQPNAGSQGELAGLLAVRAYHRANGDDQRTVCLIPSSAHGTNAASAVMAGMKVVVVKTREDGEVDVEDLHAKIEQYRDELSVLMITYPSTHGVFEEHVADICATVHEAGGQVYVDGANLNALVGLAKPGKFGGDVSHLNLHKTFCIPHGGGGPGVGPVGVRAHLAPYLPNHPLQPTAGPETGVGPISAAPWGSAGILPISWAYVRLMGGEGLKRATQVAVLAANYIAKRLEPHYPVLYTGPNGLVAHEAIVDLRPLSKATGVSVDDVAKRLIDYGFHAPTMSFPVAGTLMIEPTESEDLAEIDRFCDTMIAIRAEIEKVASGEWPADDNPLRNAPHTAAALGGEWEHAYSREVAVFPAGVSAADKYWPPVRRIDGAFGDRNLVCSCPPLDEYDN</sequence>
<dbReference type="GO" id="GO:0004375">
    <property type="term" value="F:glycine dehydrogenase (decarboxylating) activity"/>
    <property type="evidence" value="ECO:0007669"/>
    <property type="project" value="UniProtKB-EC"/>
</dbReference>
<evidence type="ECO:0000256" key="7">
    <source>
        <dbReference type="ARBA" id="ARBA00049026"/>
    </source>
</evidence>
<dbReference type="InterPro" id="IPR015422">
    <property type="entry name" value="PyrdxlP-dep_Trfase_small"/>
</dbReference>
<evidence type="ECO:0000256" key="5">
    <source>
        <dbReference type="ARBA" id="ARBA00022898"/>
    </source>
</evidence>
<dbReference type="HAMAP" id="MF_00711">
    <property type="entry name" value="GcvP"/>
    <property type="match status" value="1"/>
</dbReference>
<comment type="catalytic activity">
    <reaction evidence="7 8">
        <text>N(6)-[(R)-lipoyl]-L-lysyl-[glycine-cleavage complex H protein] + glycine + H(+) = N(6)-[(R)-S(8)-aminomethyldihydrolipoyl]-L-lysyl-[glycine-cleavage complex H protein] + CO2</text>
        <dbReference type="Rhea" id="RHEA:24304"/>
        <dbReference type="Rhea" id="RHEA-COMP:10494"/>
        <dbReference type="Rhea" id="RHEA-COMP:10495"/>
        <dbReference type="ChEBI" id="CHEBI:15378"/>
        <dbReference type="ChEBI" id="CHEBI:16526"/>
        <dbReference type="ChEBI" id="CHEBI:57305"/>
        <dbReference type="ChEBI" id="CHEBI:83099"/>
        <dbReference type="ChEBI" id="CHEBI:83143"/>
        <dbReference type="EC" id="1.4.4.2"/>
    </reaction>
</comment>
<comment type="caution">
    <text evidence="12">The sequence shown here is derived from an EMBL/GenBank/DDBJ whole genome shotgun (WGS) entry which is preliminary data.</text>
</comment>
<dbReference type="SUPFAM" id="SSF53383">
    <property type="entry name" value="PLP-dependent transferases"/>
    <property type="match status" value="2"/>
</dbReference>
<gene>
    <name evidence="8 12" type="primary">gcvP</name>
    <name evidence="12" type="ORF">ACFYWW_27755</name>
</gene>
<feature type="domain" description="Glycine dehydrogenase C-terminal" evidence="11">
    <location>
        <begin position="782"/>
        <end position="903"/>
    </location>
</feature>
<evidence type="ECO:0000256" key="4">
    <source>
        <dbReference type="ARBA" id="ARBA00011690"/>
    </source>
</evidence>
<dbReference type="Proteomes" id="UP001601976">
    <property type="component" value="Unassembled WGS sequence"/>
</dbReference>
<reference evidence="12 13" key="1">
    <citation type="submission" date="2024-10" db="EMBL/GenBank/DDBJ databases">
        <title>The Natural Products Discovery Center: Release of the First 8490 Sequenced Strains for Exploring Actinobacteria Biosynthetic Diversity.</title>
        <authorList>
            <person name="Kalkreuter E."/>
            <person name="Kautsar S.A."/>
            <person name="Yang D."/>
            <person name="Bader C.D."/>
            <person name="Teijaro C.N."/>
            <person name="Fluegel L."/>
            <person name="Davis C.M."/>
            <person name="Simpson J.R."/>
            <person name="Lauterbach L."/>
            <person name="Steele A.D."/>
            <person name="Gui C."/>
            <person name="Meng S."/>
            <person name="Li G."/>
            <person name="Viehrig K."/>
            <person name="Ye F."/>
            <person name="Su P."/>
            <person name="Kiefer A.F."/>
            <person name="Nichols A."/>
            <person name="Cepeda A.J."/>
            <person name="Yan W."/>
            <person name="Fan B."/>
            <person name="Jiang Y."/>
            <person name="Adhikari A."/>
            <person name="Zheng C.-J."/>
            <person name="Schuster L."/>
            <person name="Cowan T.M."/>
            <person name="Smanski M.J."/>
            <person name="Chevrette M.G."/>
            <person name="De Carvalho L.P.S."/>
            <person name="Shen B."/>
        </authorList>
    </citation>
    <scope>NUCLEOTIDE SEQUENCE [LARGE SCALE GENOMIC DNA]</scope>
    <source>
        <strain evidence="12 13">NPDC003029</strain>
    </source>
</reference>
<dbReference type="NCBIfam" id="TIGR00461">
    <property type="entry name" value="gcvP"/>
    <property type="match status" value="1"/>
</dbReference>
<feature type="domain" description="Glycine cleavage system P-protein N-terminal" evidence="10">
    <location>
        <begin position="19"/>
        <end position="447"/>
    </location>
</feature>
<comment type="similarity">
    <text evidence="3 8">Belongs to the GcvP family.</text>
</comment>
<comment type="function">
    <text evidence="2 8">The glycine cleavage system catalyzes the degradation of glycine. The P protein binds the alpha-amino group of glycine through its pyridoxal phosphate cofactor; CO(2) is released and the remaining methylamine moiety is then transferred to the lipoamide cofactor of the H protein.</text>
</comment>
<proteinExistence type="inferred from homology"/>
<feature type="modified residue" description="N6-(pyridoxal phosphate)lysine" evidence="8">
    <location>
        <position position="709"/>
    </location>
</feature>
<keyword evidence="13" id="KW-1185">Reference proteome</keyword>
<organism evidence="12 13">
    <name type="scientific">Streptomyces flavidovirens</name>
    <dbReference type="NCBI Taxonomy" id="67298"/>
    <lineage>
        <taxon>Bacteria</taxon>
        <taxon>Bacillati</taxon>
        <taxon>Actinomycetota</taxon>
        <taxon>Actinomycetes</taxon>
        <taxon>Kitasatosporales</taxon>
        <taxon>Streptomycetaceae</taxon>
        <taxon>Streptomyces</taxon>
    </lineage>
</organism>
<name>A0ABW6RLQ1_9ACTN</name>
<evidence type="ECO:0000256" key="6">
    <source>
        <dbReference type="ARBA" id="ARBA00023002"/>
    </source>
</evidence>
<feature type="coiled-coil region" evidence="9">
    <location>
        <begin position="626"/>
        <end position="653"/>
    </location>
</feature>
<dbReference type="InterPro" id="IPR020581">
    <property type="entry name" value="GDC_P"/>
</dbReference>
<dbReference type="EC" id="1.4.4.2" evidence="8"/>
<evidence type="ECO:0000259" key="10">
    <source>
        <dbReference type="Pfam" id="PF02347"/>
    </source>
</evidence>
<feature type="domain" description="Glycine cleavage system P-protein N-terminal" evidence="10">
    <location>
        <begin position="454"/>
        <end position="736"/>
    </location>
</feature>
<evidence type="ECO:0000259" key="11">
    <source>
        <dbReference type="Pfam" id="PF21478"/>
    </source>
</evidence>
<dbReference type="CDD" id="cd00613">
    <property type="entry name" value="GDC-P"/>
    <property type="match status" value="2"/>
</dbReference>
<evidence type="ECO:0000256" key="9">
    <source>
        <dbReference type="SAM" id="Coils"/>
    </source>
</evidence>
<dbReference type="Gene3D" id="3.40.640.10">
    <property type="entry name" value="Type I PLP-dependent aspartate aminotransferase-like (Major domain)"/>
    <property type="match status" value="2"/>
</dbReference>
<dbReference type="PANTHER" id="PTHR11773:SF1">
    <property type="entry name" value="GLYCINE DEHYDROGENASE (DECARBOXYLATING), MITOCHONDRIAL"/>
    <property type="match status" value="1"/>
</dbReference>
<evidence type="ECO:0000256" key="1">
    <source>
        <dbReference type="ARBA" id="ARBA00001933"/>
    </source>
</evidence>
<dbReference type="Pfam" id="PF21478">
    <property type="entry name" value="GcvP2_C"/>
    <property type="match status" value="1"/>
</dbReference>
<comment type="cofactor">
    <cofactor evidence="1 8">
        <name>pyridoxal 5'-phosphate</name>
        <dbReference type="ChEBI" id="CHEBI:597326"/>
    </cofactor>
</comment>
<evidence type="ECO:0000256" key="8">
    <source>
        <dbReference type="HAMAP-Rule" id="MF_00711"/>
    </source>
</evidence>
<dbReference type="InterPro" id="IPR003437">
    <property type="entry name" value="GcvP"/>
</dbReference>
<dbReference type="InterPro" id="IPR049316">
    <property type="entry name" value="GDC-P_C"/>
</dbReference>
<accession>A0ABW6RLQ1</accession>
<dbReference type="EMBL" id="JBIAPK010000010">
    <property type="protein sequence ID" value="MFF3342476.1"/>
    <property type="molecule type" value="Genomic_DNA"/>
</dbReference>
<evidence type="ECO:0000256" key="2">
    <source>
        <dbReference type="ARBA" id="ARBA00003788"/>
    </source>
</evidence>
<evidence type="ECO:0000313" key="13">
    <source>
        <dbReference type="Proteomes" id="UP001601976"/>
    </source>
</evidence>
<keyword evidence="9" id="KW-0175">Coiled coil</keyword>
<evidence type="ECO:0000313" key="12">
    <source>
        <dbReference type="EMBL" id="MFF3342476.1"/>
    </source>
</evidence>
<dbReference type="RefSeq" id="WP_387897403.1">
    <property type="nucleotide sequence ID" value="NZ_JBIAPK010000010.1"/>
</dbReference>
<comment type="subunit">
    <text evidence="4 8">The glycine cleavage system is composed of four proteins: P, T, L and H.</text>
</comment>